<name>A0ABZ0ZNI1_9ACTN</name>
<reference evidence="2" key="1">
    <citation type="submission" date="2023-12" db="EMBL/GenBank/DDBJ databases">
        <title>Novel species in genus Nocardioides.</title>
        <authorList>
            <person name="Zhou H."/>
        </authorList>
    </citation>
    <scope>NUCLEOTIDE SEQUENCE [LARGE SCALE GENOMIC DNA]</scope>
    <source>
        <strain evidence="2">HM61</strain>
    </source>
</reference>
<sequence length="286" mass="30507">MNIDIDAARQFIHANGRVLERHRLATLLDGAPTEPLLTALRAYRNPDGGFGHALEPDVRCPGSQPAATLQALEVMLEAGVTDDPMLDDAARWVAAVALADGGVPTVLPSADGHPRAPWMEPGDVSGFLTFALAGKLWQAGVGKGWLDAASEWCWRELEGEEPAGGYTVKFAIDFLDAVPDPPRAAAALERLRPALDADGCLDVPGGTENERLTPLDFSPHPGLPSRALFTDAQIRADLDRLEAGQREDGGWTVEYLQWSPGAALDWRGIATVLALGVLRANGRLAS</sequence>
<evidence type="ECO:0000313" key="1">
    <source>
        <dbReference type="EMBL" id="WQQ25336.1"/>
    </source>
</evidence>
<dbReference type="InterPro" id="IPR008930">
    <property type="entry name" value="Terpenoid_cyclase/PrenylTrfase"/>
</dbReference>
<organism evidence="1 2">
    <name type="scientific">Nocardioides bizhenqiangii</name>
    <dbReference type="NCBI Taxonomy" id="3095076"/>
    <lineage>
        <taxon>Bacteria</taxon>
        <taxon>Bacillati</taxon>
        <taxon>Actinomycetota</taxon>
        <taxon>Actinomycetes</taxon>
        <taxon>Propionibacteriales</taxon>
        <taxon>Nocardioidaceae</taxon>
        <taxon>Nocardioides</taxon>
    </lineage>
</organism>
<gene>
    <name evidence="1" type="ORF">SHK19_15355</name>
</gene>
<protein>
    <recommendedName>
        <fullName evidence="3">Prenyltransferase</fullName>
    </recommendedName>
</protein>
<evidence type="ECO:0008006" key="3">
    <source>
        <dbReference type="Google" id="ProtNLM"/>
    </source>
</evidence>
<dbReference type="SUPFAM" id="SSF48239">
    <property type="entry name" value="Terpenoid cyclases/Protein prenyltransferases"/>
    <property type="match status" value="1"/>
</dbReference>
<accession>A0ABZ0ZNI1</accession>
<dbReference type="Gene3D" id="1.50.10.20">
    <property type="match status" value="1"/>
</dbReference>
<evidence type="ECO:0000313" key="2">
    <source>
        <dbReference type="Proteomes" id="UP001327225"/>
    </source>
</evidence>
<keyword evidence="2" id="KW-1185">Reference proteome</keyword>
<proteinExistence type="predicted"/>
<dbReference type="EMBL" id="CP141059">
    <property type="protein sequence ID" value="WQQ25336.1"/>
    <property type="molecule type" value="Genomic_DNA"/>
</dbReference>
<dbReference type="RefSeq" id="WP_322455863.1">
    <property type="nucleotide sequence ID" value="NZ_CP141059.1"/>
</dbReference>
<dbReference type="Proteomes" id="UP001327225">
    <property type="component" value="Chromosome"/>
</dbReference>